<name>A0A9P1NLC7_9PROT</name>
<dbReference type="Proteomes" id="UP000007319">
    <property type="component" value="Chromosome"/>
</dbReference>
<evidence type="ECO:0000313" key="2">
    <source>
        <dbReference type="Proteomes" id="UP000007319"/>
    </source>
</evidence>
<proteinExistence type="predicted"/>
<organism evidence="1 2">
    <name type="scientific">Azospirillum baldaniorum</name>
    <dbReference type="NCBI Taxonomy" id="1064539"/>
    <lineage>
        <taxon>Bacteria</taxon>
        <taxon>Pseudomonadati</taxon>
        <taxon>Pseudomonadota</taxon>
        <taxon>Alphaproteobacteria</taxon>
        <taxon>Rhodospirillales</taxon>
        <taxon>Azospirillaceae</taxon>
        <taxon>Azospirillum</taxon>
    </lineage>
</organism>
<accession>A0A9P1NLC7</accession>
<dbReference type="AlphaFoldDB" id="A0A9P1NLC7"/>
<gene>
    <name evidence="1" type="ORF">AZOBR_50038</name>
</gene>
<dbReference type="KEGG" id="abs:AZOBR_50038"/>
<sequence length="32" mass="3486">MIVSRGFEELVHNKDRHMKIIVQPAAPAVAAG</sequence>
<dbReference type="EMBL" id="HE577327">
    <property type="protein sequence ID" value="CCC97314.1"/>
    <property type="molecule type" value="Genomic_DNA"/>
</dbReference>
<keyword evidence="2" id="KW-1185">Reference proteome</keyword>
<evidence type="ECO:0000313" key="1">
    <source>
        <dbReference type="EMBL" id="CCC97314.1"/>
    </source>
</evidence>
<reference evidence="1 2" key="1">
    <citation type="journal article" date="2011" name="PLoS Genet.">
        <title>Azospirillum genomes reveal transition of bacteria from aquatic to terrestrial environments.</title>
        <authorList>
            <person name="Wisniewski-Dye F."/>
            <person name="Borziak K."/>
            <person name="Khalsa-Moyers G."/>
            <person name="Alexandre G."/>
            <person name="Sukharnikov L.O."/>
            <person name="Wuichet K."/>
            <person name="Hurst G.B."/>
            <person name="McDonald W.H."/>
            <person name="Robertson J.S."/>
            <person name="Barbe V."/>
            <person name="Calteau A."/>
            <person name="Rouy Z."/>
            <person name="Mangenot S."/>
            <person name="Prigent-Combaret C."/>
            <person name="Normand P."/>
            <person name="Boyer M."/>
            <person name="Siguier P."/>
            <person name="Dessaux Y."/>
            <person name="Elmerich C."/>
            <person name="Condemine G."/>
            <person name="Krishnen G."/>
            <person name="Kennedy I."/>
            <person name="Paterson A.H."/>
            <person name="Gonzalez V."/>
            <person name="Mavingui P."/>
            <person name="Zhulin I.B."/>
        </authorList>
    </citation>
    <scope>NUCLEOTIDE SEQUENCE [LARGE SCALE GENOMIC DNA]</scope>
    <source>
        <strain evidence="1 2">Sp245</strain>
    </source>
</reference>
<protein>
    <submittedName>
        <fullName evidence="1">Uncharacterized protein</fullName>
    </submittedName>
</protein>